<reference evidence="2" key="1">
    <citation type="submission" date="2016-04" db="EMBL/GenBank/DDBJ databases">
        <authorList>
            <person name="Evans L.H."/>
            <person name="Alamgir A."/>
            <person name="Owens N."/>
            <person name="Weber N.D."/>
            <person name="Virtaneva K."/>
            <person name="Barbian K."/>
            <person name="Babar A."/>
            <person name="Rosenke K."/>
        </authorList>
    </citation>
    <scope>NUCLEOTIDE SEQUENCE</scope>
    <source>
        <strain evidence="2">86</strain>
    </source>
</reference>
<keyword evidence="1" id="KW-0472">Membrane</keyword>
<sequence length="27" mass="2895">MLDILFIGLIVAIFACGALLVRACARM</sequence>
<name>A0A212JZA6_9PROT</name>
<protein>
    <submittedName>
        <fullName evidence="2">Uncharacterized protein</fullName>
    </submittedName>
</protein>
<accession>A0A212JZA6</accession>
<gene>
    <name evidence="2" type="ORF">KL86APRO_11893</name>
</gene>
<organism evidence="2">
    <name type="scientific">uncultured Alphaproteobacteria bacterium</name>
    <dbReference type="NCBI Taxonomy" id="91750"/>
    <lineage>
        <taxon>Bacteria</taxon>
        <taxon>Pseudomonadati</taxon>
        <taxon>Pseudomonadota</taxon>
        <taxon>Alphaproteobacteria</taxon>
        <taxon>environmental samples</taxon>
    </lineage>
</organism>
<evidence type="ECO:0000256" key="1">
    <source>
        <dbReference type="SAM" id="Phobius"/>
    </source>
</evidence>
<feature type="transmembrane region" description="Helical" evidence="1">
    <location>
        <begin position="6"/>
        <end position="25"/>
    </location>
</feature>
<evidence type="ECO:0000313" key="2">
    <source>
        <dbReference type="EMBL" id="SBW04753.1"/>
    </source>
</evidence>
<keyword evidence="1" id="KW-0812">Transmembrane</keyword>
<proteinExistence type="predicted"/>
<dbReference type="AlphaFoldDB" id="A0A212JZA6"/>
<keyword evidence="1" id="KW-1133">Transmembrane helix</keyword>
<dbReference type="EMBL" id="FLUO01000001">
    <property type="protein sequence ID" value="SBW04753.1"/>
    <property type="molecule type" value="Genomic_DNA"/>
</dbReference>